<dbReference type="Proteomes" id="UP000248745">
    <property type="component" value="Unassembled WGS sequence"/>
</dbReference>
<name>A0A2W2AML8_9BACT</name>
<dbReference type="EMBL" id="QKTW01000011">
    <property type="protein sequence ID" value="PZF73560.1"/>
    <property type="molecule type" value="Genomic_DNA"/>
</dbReference>
<sequence length="231" mass="27840">MEPTTDMRNFPNPDYVEIKKYLNDRVVNEIYFKKNFSLFVQKDKYIRFREFLEDEQLASDANLYFLGLYYFDALDSAKWSTSIEYYKIPNNYNQDLKGLKSFFKELKSAYENPKKNTNDEDYLQSLTFKSNRKTVSVKTHPLLFDIFFELSDWVENQPETIVPKEKNVAAYYRDFIKRTRPLFNYLRHTHYAKETDQTIYSLVANFVDALGFNWEDKDEIVKSEYIRKAYN</sequence>
<organism evidence="1 2">
    <name type="scientific">Taibaiella soli</name>
    <dbReference type="NCBI Taxonomy" id="1649169"/>
    <lineage>
        <taxon>Bacteria</taxon>
        <taxon>Pseudomonadati</taxon>
        <taxon>Bacteroidota</taxon>
        <taxon>Chitinophagia</taxon>
        <taxon>Chitinophagales</taxon>
        <taxon>Chitinophagaceae</taxon>
        <taxon>Taibaiella</taxon>
    </lineage>
</organism>
<accession>A0A2W2AML8</accession>
<protein>
    <submittedName>
        <fullName evidence="1">Uncharacterized protein</fullName>
    </submittedName>
</protein>
<dbReference type="RefSeq" id="WP_110998286.1">
    <property type="nucleotide sequence ID" value="NZ_QKTW01000011.1"/>
</dbReference>
<evidence type="ECO:0000313" key="2">
    <source>
        <dbReference type="Proteomes" id="UP000248745"/>
    </source>
</evidence>
<proteinExistence type="predicted"/>
<keyword evidence="2" id="KW-1185">Reference proteome</keyword>
<reference evidence="1 2" key="1">
    <citation type="submission" date="2018-06" db="EMBL/GenBank/DDBJ databases">
        <title>Mucibacter soli gen. nov., sp. nov., a new member of the family Chitinophagaceae producing mucin.</title>
        <authorList>
            <person name="Kim M.-K."/>
            <person name="Park S."/>
            <person name="Kim T.-S."/>
            <person name="Joung Y."/>
            <person name="Han J.-H."/>
            <person name="Kim S.B."/>
        </authorList>
    </citation>
    <scope>NUCLEOTIDE SEQUENCE [LARGE SCALE GENOMIC DNA]</scope>
    <source>
        <strain evidence="1 2">R1-15</strain>
    </source>
</reference>
<dbReference type="AlphaFoldDB" id="A0A2W2AML8"/>
<evidence type="ECO:0000313" key="1">
    <source>
        <dbReference type="EMBL" id="PZF73560.1"/>
    </source>
</evidence>
<comment type="caution">
    <text evidence="1">The sequence shown here is derived from an EMBL/GenBank/DDBJ whole genome shotgun (WGS) entry which is preliminary data.</text>
</comment>
<gene>
    <name evidence="1" type="ORF">DN068_07500</name>
</gene>